<evidence type="ECO:0000256" key="8">
    <source>
        <dbReference type="PROSITE-ProRule" id="PRU01343"/>
    </source>
</evidence>
<dbReference type="Pfam" id="PF00271">
    <property type="entry name" value="Helicase_C"/>
    <property type="match status" value="1"/>
</dbReference>
<dbReference type="Pfam" id="PF06839">
    <property type="entry name" value="Zn_ribbon_GRF"/>
    <property type="match status" value="1"/>
</dbReference>
<feature type="compositionally biased region" description="Basic and acidic residues" evidence="9">
    <location>
        <begin position="268"/>
        <end position="285"/>
    </location>
</feature>
<feature type="compositionally biased region" description="Basic and acidic residues" evidence="9">
    <location>
        <begin position="145"/>
        <end position="170"/>
    </location>
</feature>
<dbReference type="InterPro" id="IPR014001">
    <property type="entry name" value="Helicase_ATP-bd"/>
</dbReference>
<evidence type="ECO:0000259" key="10">
    <source>
        <dbReference type="PROSITE" id="PS51192"/>
    </source>
</evidence>
<dbReference type="GO" id="GO:0008270">
    <property type="term" value="F:zinc ion binding"/>
    <property type="evidence" value="ECO:0007669"/>
    <property type="project" value="UniProtKB-KW"/>
</dbReference>
<dbReference type="Gene3D" id="3.40.50.10810">
    <property type="entry name" value="Tandem AAA-ATPase domain"/>
    <property type="match status" value="1"/>
</dbReference>
<evidence type="ECO:0000313" key="14">
    <source>
        <dbReference type="Proteomes" id="UP000710432"/>
    </source>
</evidence>
<dbReference type="GO" id="GO:0005634">
    <property type="term" value="C:nucleus"/>
    <property type="evidence" value="ECO:0007669"/>
    <property type="project" value="UniProtKB-SubCell"/>
</dbReference>
<keyword evidence="3" id="KW-0547">Nucleotide-binding</keyword>
<evidence type="ECO:0000259" key="11">
    <source>
        <dbReference type="PROSITE" id="PS51194"/>
    </source>
</evidence>
<evidence type="ECO:0000256" key="5">
    <source>
        <dbReference type="ARBA" id="ARBA00022801"/>
    </source>
</evidence>
<proteinExistence type="predicted"/>
<feature type="compositionally biased region" description="Basic and acidic residues" evidence="9">
    <location>
        <begin position="193"/>
        <end position="202"/>
    </location>
</feature>
<feature type="region of interest" description="Disordered" evidence="9">
    <location>
        <begin position="426"/>
        <end position="486"/>
    </location>
</feature>
<dbReference type="AlphaFoldDB" id="A0A8J6GXK6"/>
<dbReference type="InterPro" id="IPR049730">
    <property type="entry name" value="SNF2/RAD54-like_C"/>
</dbReference>
<organism evidence="13 14">
    <name type="scientific">Microtus ochrogaster</name>
    <name type="common">Prairie vole</name>
    <dbReference type="NCBI Taxonomy" id="79684"/>
    <lineage>
        <taxon>Eukaryota</taxon>
        <taxon>Metazoa</taxon>
        <taxon>Chordata</taxon>
        <taxon>Craniata</taxon>
        <taxon>Vertebrata</taxon>
        <taxon>Euteleostomi</taxon>
        <taxon>Mammalia</taxon>
        <taxon>Eutheria</taxon>
        <taxon>Euarchontoglires</taxon>
        <taxon>Glires</taxon>
        <taxon>Rodentia</taxon>
        <taxon>Myomorpha</taxon>
        <taxon>Muroidea</taxon>
        <taxon>Cricetidae</taxon>
        <taxon>Arvicolinae</taxon>
        <taxon>Microtus</taxon>
    </lineage>
</organism>
<evidence type="ECO:0000256" key="9">
    <source>
        <dbReference type="SAM" id="MobiDB-lite"/>
    </source>
</evidence>
<dbReference type="InterPro" id="IPR038718">
    <property type="entry name" value="SNF2-like_sf"/>
</dbReference>
<dbReference type="CDD" id="cd18793">
    <property type="entry name" value="SF2_C_SNF"/>
    <property type="match status" value="1"/>
</dbReference>
<keyword evidence="6" id="KW-0862">Zinc</keyword>
<dbReference type="InterPro" id="IPR000330">
    <property type="entry name" value="SNF2_N"/>
</dbReference>
<dbReference type="Proteomes" id="UP000710432">
    <property type="component" value="Unassembled WGS sequence"/>
</dbReference>
<dbReference type="GO" id="GO:0006281">
    <property type="term" value="P:DNA repair"/>
    <property type="evidence" value="ECO:0007669"/>
    <property type="project" value="TreeGrafter"/>
</dbReference>
<evidence type="ECO:0000256" key="6">
    <source>
        <dbReference type="ARBA" id="ARBA00022833"/>
    </source>
</evidence>
<dbReference type="PROSITE" id="PS51999">
    <property type="entry name" value="ZF_GRF"/>
    <property type="match status" value="1"/>
</dbReference>
<protein>
    <submittedName>
        <fullName evidence="13">Transcription termination factor 2</fullName>
    </submittedName>
</protein>
<dbReference type="GO" id="GO:0016787">
    <property type="term" value="F:hydrolase activity"/>
    <property type="evidence" value="ECO:0007669"/>
    <property type="project" value="UniProtKB-KW"/>
</dbReference>
<evidence type="ECO:0000256" key="1">
    <source>
        <dbReference type="ARBA" id="ARBA00004123"/>
    </source>
</evidence>
<dbReference type="InterPro" id="IPR001650">
    <property type="entry name" value="Helicase_C-like"/>
</dbReference>
<evidence type="ECO:0000256" key="3">
    <source>
        <dbReference type="ARBA" id="ARBA00022741"/>
    </source>
</evidence>
<accession>A0A8J6GXK6</accession>
<keyword evidence="5" id="KW-0378">Hydrolase</keyword>
<sequence>MEVVKCPEHGTVCFLKTGVRDGPNKGKSFYVCRTNTCGFVRATDVPVSHCLLHEDFAVELQGLFLSQNKKEWRLFFQCTRSKAEGKRWCGDVPWQDPKPREHHGTSQPPQASELFSHSPSQPRNPFKVLNNQKAAPWKQLVTGEGEGKTGDKKLTENEDQPWDQKKEQKPKSNCSVGKVPSPDLVTERQSGGVRKEQEEKAKFQSQTKKTEGMASKQGHGDALQQTCVVPQMLASESRDVPDMPEPLRGKETQPLPQNIPGQNPKSKAQKEGCFSREQLRNEEAQSRTGTDAPRAQASREGAPGLCSGKVRYAVSSSDDSEEEDGVSSRPESPLLFDLPVDSQMRGNLYLSDQCVQRQIPAASGVSKKGESSDPAAQRANLITLLRQKKGTLAAVNIQALPDKGEKLLKQIQALEDDLSALALSPEQAEARENCSSREPQQSDRTKTVADPPRSVPPQPLPTQDGQLAGSLGLKAGCQGTPEGSSQYSRGNMNQCRLYNVWKITSEAIDELHRSLESCPGETAVAEDPAGLKAYDVYGNFQSPCQTACAQIPFSGFTLLPAGHSLSLAKAAVLSTYDIVITTYSLLAKEIPTTKQEGEVPGSNLSVKGISAPLLQVVWARIILDEAHNVKNPRVQTSIAVCKLQAQARWAVTGTPIQNNLLDMYSLLNPFQGRELLSRGWHERASVLGVCSEESVGLQSFLLPLQVPLPQRTFQLHRLKLSEDERDVYDVFLARSRFPYFKPCPVSGVLSSLLEVAQEFDSSVPPCSTPADSLRPSTVHVLSQLLRLRQCCCHLSLLKSALDPTELEREGLSLSLEEQLSALTLSQVQVSEPSATVCLNGASFKVELFDNTRRSTKVSSLLAELEAIRKGPGLQKSVIVSQWTSMLQVIALHLKKHGLTYATIDGSVNPKQRMDLVEAFNHSREPRVMLISLLAGGVGLNLTGGNHLFLLDMHWNPSLEDQACDRIYRVGQEKDVVIHRFVCEDTVEEKILQLQEKKKDLAKQVLSGSGASVTKLTLADLKILFGI</sequence>
<feature type="compositionally biased region" description="Polar residues" evidence="9">
    <location>
        <begin position="105"/>
        <end position="133"/>
    </location>
</feature>
<feature type="region of interest" description="Disordered" evidence="9">
    <location>
        <begin position="87"/>
        <end position="337"/>
    </location>
</feature>
<dbReference type="PROSITE" id="PS51194">
    <property type="entry name" value="HELICASE_CTER"/>
    <property type="match status" value="1"/>
</dbReference>
<comment type="caution">
    <text evidence="13">The sequence shown here is derived from an EMBL/GenBank/DDBJ whole genome shotgun (WGS) entry which is preliminary data.</text>
</comment>
<dbReference type="PROSITE" id="PS51192">
    <property type="entry name" value="HELICASE_ATP_BIND_1"/>
    <property type="match status" value="1"/>
</dbReference>
<keyword evidence="2" id="KW-0479">Metal-binding</keyword>
<dbReference type="InterPro" id="IPR027417">
    <property type="entry name" value="P-loop_NTPase"/>
</dbReference>
<keyword evidence="4 8" id="KW-0863">Zinc-finger</keyword>
<dbReference type="GO" id="GO:0005524">
    <property type="term" value="F:ATP binding"/>
    <property type="evidence" value="ECO:0007669"/>
    <property type="project" value="UniProtKB-KW"/>
</dbReference>
<dbReference type="EMBL" id="JAATJU010011348">
    <property type="protein sequence ID" value="KAH0518387.1"/>
    <property type="molecule type" value="Genomic_DNA"/>
</dbReference>
<dbReference type="InterPro" id="IPR002464">
    <property type="entry name" value="DNA/RNA_helicase_DEAH_CS"/>
</dbReference>
<dbReference type="PROSITE" id="PS00690">
    <property type="entry name" value="DEAH_ATP_HELICASE"/>
    <property type="match status" value="1"/>
</dbReference>
<dbReference type="PANTHER" id="PTHR45626">
    <property type="entry name" value="TRANSCRIPTION TERMINATION FACTOR 2-RELATED"/>
    <property type="match status" value="1"/>
</dbReference>
<dbReference type="InterPro" id="IPR010666">
    <property type="entry name" value="Znf_GRF"/>
</dbReference>
<feature type="domain" description="Helicase ATP-binding" evidence="10">
    <location>
        <begin position="576"/>
        <end position="673"/>
    </location>
</feature>
<keyword evidence="7" id="KW-0067">ATP-binding</keyword>
<evidence type="ECO:0000256" key="2">
    <source>
        <dbReference type="ARBA" id="ARBA00022723"/>
    </source>
</evidence>
<feature type="compositionally biased region" description="Polar residues" evidence="9">
    <location>
        <begin position="254"/>
        <end position="266"/>
    </location>
</feature>
<feature type="domain" description="GRF-type" evidence="12">
    <location>
        <begin position="6"/>
        <end position="46"/>
    </location>
</feature>
<dbReference type="GO" id="GO:0008094">
    <property type="term" value="F:ATP-dependent activity, acting on DNA"/>
    <property type="evidence" value="ECO:0007669"/>
    <property type="project" value="TreeGrafter"/>
</dbReference>
<dbReference type="SUPFAM" id="SSF52540">
    <property type="entry name" value="P-loop containing nucleoside triphosphate hydrolases"/>
    <property type="match status" value="2"/>
</dbReference>
<evidence type="ECO:0000256" key="4">
    <source>
        <dbReference type="ARBA" id="ARBA00022771"/>
    </source>
</evidence>
<evidence type="ECO:0000313" key="13">
    <source>
        <dbReference type="EMBL" id="KAH0518387.1"/>
    </source>
</evidence>
<dbReference type="Gene3D" id="3.40.50.300">
    <property type="entry name" value="P-loop containing nucleotide triphosphate hydrolases"/>
    <property type="match status" value="1"/>
</dbReference>
<comment type="subcellular location">
    <subcellularLocation>
        <location evidence="1">Nucleus</location>
    </subcellularLocation>
</comment>
<dbReference type="PANTHER" id="PTHR45626:SF50">
    <property type="entry name" value="TRANSCRIPTION TERMINATION FACTOR 2"/>
    <property type="match status" value="1"/>
</dbReference>
<feature type="domain" description="Helicase C-terminal" evidence="11">
    <location>
        <begin position="859"/>
        <end position="1021"/>
    </location>
</feature>
<feature type="compositionally biased region" description="Basic and acidic residues" evidence="9">
    <location>
        <begin position="428"/>
        <end position="447"/>
    </location>
</feature>
<dbReference type="SMART" id="SM00490">
    <property type="entry name" value="HELICc"/>
    <property type="match status" value="1"/>
</dbReference>
<name>A0A8J6GXK6_MICOH</name>
<reference evidence="13" key="1">
    <citation type="submission" date="2020-03" db="EMBL/GenBank/DDBJ databases">
        <title>Studies in the Genomics of Life Span.</title>
        <authorList>
            <person name="Glass D."/>
        </authorList>
    </citation>
    <scope>NUCLEOTIDE SEQUENCE</scope>
    <source>
        <strain evidence="13">LTLLF</strain>
        <tissue evidence="13">Muscle</tissue>
    </source>
</reference>
<dbReference type="InterPro" id="IPR050628">
    <property type="entry name" value="SNF2_RAD54_helicase_TF"/>
</dbReference>
<gene>
    <name evidence="13" type="ORF">LTLLF_116200</name>
</gene>
<dbReference type="Pfam" id="PF00176">
    <property type="entry name" value="SNF2-rel_dom"/>
    <property type="match status" value="1"/>
</dbReference>
<feature type="compositionally biased region" description="Basic and acidic residues" evidence="9">
    <location>
        <begin position="236"/>
        <end position="251"/>
    </location>
</feature>
<dbReference type="FunFam" id="3.40.50.300:FF:001502">
    <property type="entry name" value="Transcription termination factor 2"/>
    <property type="match status" value="1"/>
</dbReference>
<evidence type="ECO:0000259" key="12">
    <source>
        <dbReference type="PROSITE" id="PS51999"/>
    </source>
</evidence>
<evidence type="ECO:0000256" key="7">
    <source>
        <dbReference type="ARBA" id="ARBA00022840"/>
    </source>
</evidence>